<dbReference type="Proteomes" id="UP001597119">
    <property type="component" value="Unassembled WGS sequence"/>
</dbReference>
<organism evidence="2 3">
    <name type="scientific">Halorientalis brevis</name>
    <dbReference type="NCBI Taxonomy" id="1126241"/>
    <lineage>
        <taxon>Archaea</taxon>
        <taxon>Methanobacteriati</taxon>
        <taxon>Methanobacteriota</taxon>
        <taxon>Stenosarchaea group</taxon>
        <taxon>Halobacteria</taxon>
        <taxon>Halobacteriales</taxon>
        <taxon>Haloarculaceae</taxon>
        <taxon>Halorientalis</taxon>
    </lineage>
</organism>
<evidence type="ECO:0000313" key="3">
    <source>
        <dbReference type="Proteomes" id="UP001597119"/>
    </source>
</evidence>
<accession>A0ABD6C5Z5</accession>
<proteinExistence type="predicted"/>
<dbReference type="EMBL" id="JBHUDJ010000001">
    <property type="protein sequence ID" value="MFD1585459.1"/>
    <property type="molecule type" value="Genomic_DNA"/>
</dbReference>
<keyword evidence="3" id="KW-1185">Reference proteome</keyword>
<dbReference type="RefSeq" id="WP_247377804.1">
    <property type="nucleotide sequence ID" value="NZ_JALLGV010000004.1"/>
</dbReference>
<name>A0ABD6C5Z5_9EURY</name>
<comment type="caution">
    <text evidence="2">The sequence shown here is derived from an EMBL/GenBank/DDBJ whole genome shotgun (WGS) entry which is preliminary data.</text>
</comment>
<reference evidence="2 3" key="1">
    <citation type="journal article" date="2019" name="Int. J. Syst. Evol. Microbiol.">
        <title>The Global Catalogue of Microorganisms (GCM) 10K type strain sequencing project: providing services to taxonomists for standard genome sequencing and annotation.</title>
        <authorList>
            <consortium name="The Broad Institute Genomics Platform"/>
            <consortium name="The Broad Institute Genome Sequencing Center for Infectious Disease"/>
            <person name="Wu L."/>
            <person name="Ma J."/>
        </authorList>
    </citation>
    <scope>NUCLEOTIDE SEQUENCE [LARGE SCALE GENOMIC DNA]</scope>
    <source>
        <strain evidence="2 3">CGMCC 1.12125</strain>
    </source>
</reference>
<dbReference type="AlphaFoldDB" id="A0ABD6C5Z5"/>
<protein>
    <submittedName>
        <fullName evidence="2">Uncharacterized protein</fullName>
    </submittedName>
</protein>
<evidence type="ECO:0000313" key="2">
    <source>
        <dbReference type="EMBL" id="MFD1585459.1"/>
    </source>
</evidence>
<evidence type="ECO:0000256" key="1">
    <source>
        <dbReference type="SAM" id="MobiDB-lite"/>
    </source>
</evidence>
<feature type="region of interest" description="Disordered" evidence="1">
    <location>
        <begin position="1"/>
        <end position="60"/>
    </location>
</feature>
<gene>
    <name evidence="2" type="ORF">ACFR9U_00570</name>
</gene>
<sequence>MSEDIASRLTMTRPRRDEIDPMVPEFATDTYAADGGGRITTAGGVATDAEAEAPLVPDLS</sequence>